<keyword evidence="3" id="KW-1185">Reference proteome</keyword>
<protein>
    <submittedName>
        <fullName evidence="2">Uncharacterized protein</fullName>
    </submittedName>
</protein>
<organism evidence="2 3">
    <name type="scientific">Pleurodeles waltl</name>
    <name type="common">Iberian ribbed newt</name>
    <dbReference type="NCBI Taxonomy" id="8319"/>
    <lineage>
        <taxon>Eukaryota</taxon>
        <taxon>Metazoa</taxon>
        <taxon>Chordata</taxon>
        <taxon>Craniata</taxon>
        <taxon>Vertebrata</taxon>
        <taxon>Euteleostomi</taxon>
        <taxon>Amphibia</taxon>
        <taxon>Batrachia</taxon>
        <taxon>Caudata</taxon>
        <taxon>Salamandroidea</taxon>
        <taxon>Salamandridae</taxon>
        <taxon>Pleurodelinae</taxon>
        <taxon>Pleurodeles</taxon>
    </lineage>
</organism>
<name>A0AAV7RAN0_PLEWA</name>
<dbReference type="Proteomes" id="UP001066276">
    <property type="component" value="Chromosome 5"/>
</dbReference>
<reference evidence="2" key="1">
    <citation type="journal article" date="2022" name="bioRxiv">
        <title>Sequencing and chromosome-scale assembly of the giantPleurodeles waltlgenome.</title>
        <authorList>
            <person name="Brown T."/>
            <person name="Elewa A."/>
            <person name="Iarovenko S."/>
            <person name="Subramanian E."/>
            <person name="Araus A.J."/>
            <person name="Petzold A."/>
            <person name="Susuki M."/>
            <person name="Suzuki K.-i.T."/>
            <person name="Hayashi T."/>
            <person name="Toyoda A."/>
            <person name="Oliveira C."/>
            <person name="Osipova E."/>
            <person name="Leigh N.D."/>
            <person name="Simon A."/>
            <person name="Yun M.H."/>
        </authorList>
    </citation>
    <scope>NUCLEOTIDE SEQUENCE</scope>
    <source>
        <strain evidence="2">20211129_DDA</strain>
        <tissue evidence="2">Liver</tissue>
    </source>
</reference>
<sequence>MAVVGYAANDGRQARTSPAQPSEDDTAADAAAVACAHAHTHKPVLLQPLTRFTSPSRTAVTAVNAAMSAESAAAPVSPMAHHGAYAWPQIGNR</sequence>
<feature type="region of interest" description="Disordered" evidence="1">
    <location>
        <begin position="1"/>
        <end position="28"/>
    </location>
</feature>
<evidence type="ECO:0000313" key="3">
    <source>
        <dbReference type="Proteomes" id="UP001066276"/>
    </source>
</evidence>
<dbReference type="EMBL" id="JANPWB010000009">
    <property type="protein sequence ID" value="KAJ1148712.1"/>
    <property type="molecule type" value="Genomic_DNA"/>
</dbReference>
<comment type="caution">
    <text evidence="2">The sequence shown here is derived from an EMBL/GenBank/DDBJ whole genome shotgun (WGS) entry which is preliminary data.</text>
</comment>
<evidence type="ECO:0000256" key="1">
    <source>
        <dbReference type="SAM" id="MobiDB-lite"/>
    </source>
</evidence>
<gene>
    <name evidence="2" type="ORF">NDU88_001540</name>
</gene>
<proteinExistence type="predicted"/>
<accession>A0AAV7RAN0</accession>
<dbReference type="AlphaFoldDB" id="A0AAV7RAN0"/>
<evidence type="ECO:0000313" key="2">
    <source>
        <dbReference type="EMBL" id="KAJ1148712.1"/>
    </source>
</evidence>